<dbReference type="SUPFAM" id="SSF54593">
    <property type="entry name" value="Glyoxalase/Bleomycin resistance protein/Dihydroxybiphenyl dioxygenase"/>
    <property type="match status" value="1"/>
</dbReference>
<evidence type="ECO:0000259" key="1">
    <source>
        <dbReference type="PROSITE" id="PS51819"/>
    </source>
</evidence>
<dbReference type="CDD" id="cd06587">
    <property type="entry name" value="VOC"/>
    <property type="match status" value="1"/>
</dbReference>
<name>A0A327NUA6_9BACT</name>
<dbReference type="RefSeq" id="WP_111348057.1">
    <property type="nucleotide sequence ID" value="NZ_QLII01000001.1"/>
</dbReference>
<dbReference type="InterPro" id="IPR051332">
    <property type="entry name" value="Fosfomycin_Res_Enzymes"/>
</dbReference>
<comment type="caution">
    <text evidence="2">The sequence shown here is derived from an EMBL/GenBank/DDBJ whole genome shotgun (WGS) entry which is preliminary data.</text>
</comment>
<evidence type="ECO:0000313" key="3">
    <source>
        <dbReference type="Proteomes" id="UP000249016"/>
    </source>
</evidence>
<reference evidence="2 3" key="1">
    <citation type="submission" date="2018-06" db="EMBL/GenBank/DDBJ databases">
        <title>Spirosoma sp. HMF3257 Genome sequencing and assembly.</title>
        <authorList>
            <person name="Kang H."/>
            <person name="Cha I."/>
            <person name="Kim H."/>
            <person name="Kang J."/>
            <person name="Joh K."/>
        </authorList>
    </citation>
    <scope>NUCLEOTIDE SEQUENCE [LARGE SCALE GENOMIC DNA]</scope>
    <source>
        <strain evidence="2 3">HMF3257</strain>
    </source>
</reference>
<dbReference type="InterPro" id="IPR037523">
    <property type="entry name" value="VOC_core"/>
</dbReference>
<dbReference type="PANTHER" id="PTHR36113">
    <property type="entry name" value="LYASE, PUTATIVE-RELATED-RELATED"/>
    <property type="match status" value="1"/>
</dbReference>
<dbReference type="Proteomes" id="UP000249016">
    <property type="component" value="Unassembled WGS sequence"/>
</dbReference>
<dbReference type="OrthoDB" id="1270449at2"/>
<dbReference type="PANTHER" id="PTHR36113:SF3">
    <property type="entry name" value="SLL5075 PROTEIN"/>
    <property type="match status" value="1"/>
</dbReference>
<dbReference type="EMBL" id="QLII01000001">
    <property type="protein sequence ID" value="RAI77424.1"/>
    <property type="molecule type" value="Genomic_DNA"/>
</dbReference>
<dbReference type="AlphaFoldDB" id="A0A327NUA6"/>
<keyword evidence="3" id="KW-1185">Reference proteome</keyword>
<sequence>MALKHVNIAVSDVVQTKAFFETYFGFRCLELKGDSIAILNDADEFILTISNFKKGEIPQYPADFHVGFVQESPEKVMEIYQWMKADGIDVGKEPRKYAGRGTMSFYVPVPGNFQIEVMCIVE</sequence>
<organism evidence="2 3">
    <name type="scientific">Spirosoma telluris</name>
    <dbReference type="NCBI Taxonomy" id="2183553"/>
    <lineage>
        <taxon>Bacteria</taxon>
        <taxon>Pseudomonadati</taxon>
        <taxon>Bacteroidota</taxon>
        <taxon>Cytophagia</taxon>
        <taxon>Cytophagales</taxon>
        <taxon>Cytophagaceae</taxon>
        <taxon>Spirosoma</taxon>
    </lineage>
</organism>
<gene>
    <name evidence="2" type="ORF">HMF3257_30495</name>
</gene>
<evidence type="ECO:0000313" key="2">
    <source>
        <dbReference type="EMBL" id="RAI77424.1"/>
    </source>
</evidence>
<feature type="domain" description="VOC" evidence="1">
    <location>
        <begin position="2"/>
        <end position="120"/>
    </location>
</feature>
<dbReference type="Pfam" id="PF00903">
    <property type="entry name" value="Glyoxalase"/>
    <property type="match status" value="1"/>
</dbReference>
<dbReference type="InterPro" id="IPR029068">
    <property type="entry name" value="Glyas_Bleomycin-R_OHBP_Dase"/>
</dbReference>
<dbReference type="Gene3D" id="3.10.180.10">
    <property type="entry name" value="2,3-Dihydroxybiphenyl 1,2-Dioxygenase, domain 1"/>
    <property type="match status" value="1"/>
</dbReference>
<dbReference type="InterPro" id="IPR004360">
    <property type="entry name" value="Glyas_Fos-R_dOase_dom"/>
</dbReference>
<accession>A0A327NUA6</accession>
<protein>
    <submittedName>
        <fullName evidence="2">VOC family protein</fullName>
    </submittedName>
</protein>
<proteinExistence type="predicted"/>
<dbReference type="PROSITE" id="PS51819">
    <property type="entry name" value="VOC"/>
    <property type="match status" value="1"/>
</dbReference>